<comment type="caution">
    <text evidence="1">The sequence shown here is derived from an EMBL/GenBank/DDBJ whole genome shotgun (WGS) entry which is preliminary data.</text>
</comment>
<dbReference type="PANTHER" id="PTHR39217">
    <property type="match status" value="1"/>
</dbReference>
<dbReference type="RefSeq" id="WP_109721149.1">
    <property type="nucleotide sequence ID" value="NZ_QEQK01000013.1"/>
</dbReference>
<accession>A0A383XR96</accession>
<gene>
    <name evidence="1" type="ORF">DEH80_14085</name>
</gene>
<evidence type="ECO:0000313" key="2">
    <source>
        <dbReference type="Proteomes" id="UP000251800"/>
    </source>
</evidence>
<reference evidence="1 2" key="1">
    <citation type="submission" date="2018-05" db="EMBL/GenBank/DDBJ databases">
        <title>Abyssibacter profundi OUC007T gen. nov., sp. nov, a marine bacterium isolated from seawater of the Mariana Trench.</title>
        <authorList>
            <person name="Zhou S."/>
        </authorList>
    </citation>
    <scope>NUCLEOTIDE SEQUENCE [LARGE SCALE GENOMIC DNA]</scope>
    <source>
        <strain evidence="1 2">OUC007</strain>
    </source>
</reference>
<name>A0A383XR96_9GAMM</name>
<sequence>MSLAIACLTLDAPDDFVIDDPLMHAELRARGHQVTEVPWRSGPRWDDFDLVIIRTPWDYQQAPQAFLDVLATIDASSASLANSLAVVRWNLSKRYLLDLAQAGVPIVPTRWHDPGATPGDIAAAFKAFDCDELVIKPQVSANADHTYRLAQASWGDQSEQLTAVFASRACMIQPFLRSVTELGEWSLFYFGGQYSHAIRKCPKPGDFRVQEEHGAEILADEPPGVLQALAERALAQAPSKLLYARVDFLMDQGQQPRLIELELIEPSLYFRMQRDAAHRFADAVDRWPVVSSSRRMG</sequence>
<evidence type="ECO:0008006" key="3">
    <source>
        <dbReference type="Google" id="ProtNLM"/>
    </source>
</evidence>
<dbReference type="InterPro" id="IPR053191">
    <property type="entry name" value="DcsG_Biosynth_Enzyme"/>
</dbReference>
<evidence type="ECO:0000313" key="1">
    <source>
        <dbReference type="EMBL" id="PWN55150.1"/>
    </source>
</evidence>
<organism evidence="1 2">
    <name type="scientific">Abyssibacter profundi</name>
    <dbReference type="NCBI Taxonomy" id="2182787"/>
    <lineage>
        <taxon>Bacteria</taxon>
        <taxon>Pseudomonadati</taxon>
        <taxon>Pseudomonadota</taxon>
        <taxon>Gammaproteobacteria</taxon>
        <taxon>Chromatiales</taxon>
        <taxon>Oceanococcaceae</taxon>
        <taxon>Abyssibacter</taxon>
    </lineage>
</organism>
<dbReference type="SUPFAM" id="SSF56059">
    <property type="entry name" value="Glutathione synthetase ATP-binding domain-like"/>
    <property type="match status" value="1"/>
</dbReference>
<keyword evidence="2" id="KW-1185">Reference proteome</keyword>
<dbReference type="Proteomes" id="UP000251800">
    <property type="component" value="Unassembled WGS sequence"/>
</dbReference>
<dbReference type="PANTHER" id="PTHR39217:SF1">
    <property type="entry name" value="GLUTATHIONE SYNTHETASE"/>
    <property type="match status" value="1"/>
</dbReference>
<proteinExistence type="predicted"/>
<dbReference type="AlphaFoldDB" id="A0A383XR96"/>
<dbReference type="Gene3D" id="3.30.470.20">
    <property type="entry name" value="ATP-grasp fold, B domain"/>
    <property type="match status" value="1"/>
</dbReference>
<dbReference type="OrthoDB" id="3373978at2"/>
<protein>
    <recommendedName>
        <fullName evidence="3">Prokaryotic glutathione synthetase ATP-binding domain-containing protein</fullName>
    </recommendedName>
</protein>
<dbReference type="EMBL" id="QEQK01000013">
    <property type="protein sequence ID" value="PWN55150.1"/>
    <property type="molecule type" value="Genomic_DNA"/>
</dbReference>